<organism evidence="3 4">
    <name type="scientific">Polymorphospora rubra</name>
    <dbReference type="NCBI Taxonomy" id="338584"/>
    <lineage>
        <taxon>Bacteria</taxon>
        <taxon>Bacillati</taxon>
        <taxon>Actinomycetota</taxon>
        <taxon>Actinomycetes</taxon>
        <taxon>Micromonosporales</taxon>
        <taxon>Micromonosporaceae</taxon>
        <taxon>Polymorphospora</taxon>
    </lineage>
</organism>
<dbReference type="Gene3D" id="3.90.70.10">
    <property type="entry name" value="Cysteine proteinases"/>
    <property type="match status" value="1"/>
</dbReference>
<dbReference type="AlphaFoldDB" id="A0A810N706"/>
<dbReference type="Proteomes" id="UP000680866">
    <property type="component" value="Chromosome"/>
</dbReference>
<evidence type="ECO:0000259" key="2">
    <source>
        <dbReference type="Pfam" id="PF13529"/>
    </source>
</evidence>
<dbReference type="Pfam" id="PF13529">
    <property type="entry name" value="Peptidase_C39_2"/>
    <property type="match status" value="1"/>
</dbReference>
<sequence length="297" mass="31474">MRRAQFRAAATCAGSRRQPCSLFPSWSTSAVSDWDADDSRQVMELLVENFRSHNPFRRAIPDRFRSVAVVSVAVLAVAATTSGLSSATQGEGAANPAPEPGVVQMALSTERQQAAPQAPAEQAAAPKAPAEKSLEHDFQYQPNAYYCGPASTRIALSAQGHTPGQDNLARQLGTTFAGTNSSQDIVRVLNKVIGEDVYRVREIPGGAATPAQMDRLQADVVDAVSNGRAVVANIAGGATDNAGFWRSFPGGHYVTIVGYSDEGRQVQVADPSGVGPATYWISTIGMANWIASRGYSY</sequence>
<evidence type="ECO:0000313" key="3">
    <source>
        <dbReference type="EMBL" id="BCJ69057.1"/>
    </source>
</evidence>
<dbReference type="InterPro" id="IPR039564">
    <property type="entry name" value="Peptidase_C39-like"/>
</dbReference>
<name>A0A810N706_9ACTN</name>
<reference evidence="3" key="1">
    <citation type="submission" date="2020-08" db="EMBL/GenBank/DDBJ databases">
        <title>Whole genome shotgun sequence of Polymorphospora rubra NBRC 101157.</title>
        <authorList>
            <person name="Komaki H."/>
            <person name="Tamura T."/>
        </authorList>
    </citation>
    <scope>NUCLEOTIDE SEQUENCE</scope>
    <source>
        <strain evidence="3">NBRC 101157</strain>
    </source>
</reference>
<gene>
    <name evidence="3" type="ORF">Prubr_60780</name>
</gene>
<evidence type="ECO:0000256" key="1">
    <source>
        <dbReference type="SAM" id="MobiDB-lite"/>
    </source>
</evidence>
<feature type="domain" description="Peptidase C39-like" evidence="2">
    <location>
        <begin position="138"/>
        <end position="271"/>
    </location>
</feature>
<dbReference type="KEGG" id="pry:Prubr_60780"/>
<dbReference type="SUPFAM" id="SSF54001">
    <property type="entry name" value="Cysteine proteinases"/>
    <property type="match status" value="1"/>
</dbReference>
<keyword evidence="4" id="KW-1185">Reference proteome</keyword>
<feature type="compositionally biased region" description="Low complexity" evidence="1">
    <location>
        <begin position="112"/>
        <end position="128"/>
    </location>
</feature>
<feature type="region of interest" description="Disordered" evidence="1">
    <location>
        <begin position="109"/>
        <end position="133"/>
    </location>
</feature>
<proteinExistence type="predicted"/>
<evidence type="ECO:0000313" key="4">
    <source>
        <dbReference type="Proteomes" id="UP000680866"/>
    </source>
</evidence>
<dbReference type="EMBL" id="AP023359">
    <property type="protein sequence ID" value="BCJ69057.1"/>
    <property type="molecule type" value="Genomic_DNA"/>
</dbReference>
<dbReference type="InterPro" id="IPR038765">
    <property type="entry name" value="Papain-like_cys_pep_sf"/>
</dbReference>
<accession>A0A810N706</accession>
<protein>
    <recommendedName>
        <fullName evidence="2">Peptidase C39-like domain-containing protein</fullName>
    </recommendedName>
</protein>